<gene>
    <name evidence="1" type="ORF">Ccrd_001028</name>
</gene>
<comment type="caution">
    <text evidence="1">The sequence shown here is derived from an EMBL/GenBank/DDBJ whole genome shotgun (WGS) entry which is preliminary data.</text>
</comment>
<protein>
    <submittedName>
        <fullName evidence="1">Uncharacterized protein</fullName>
    </submittedName>
</protein>
<keyword evidence="2" id="KW-1185">Reference proteome</keyword>
<dbReference type="EMBL" id="LEKV01004127">
    <property type="protein sequence ID" value="KVH96880.1"/>
    <property type="molecule type" value="Genomic_DNA"/>
</dbReference>
<evidence type="ECO:0000313" key="2">
    <source>
        <dbReference type="Proteomes" id="UP000243975"/>
    </source>
</evidence>
<name>A0A124SDG3_CYNCS</name>
<reference evidence="1 2" key="1">
    <citation type="journal article" date="2016" name="Sci. Rep.">
        <title>The genome sequence of the outbreeding globe artichoke constructed de novo incorporating a phase-aware low-pass sequencing strategy of F1 progeny.</title>
        <authorList>
            <person name="Scaglione D."/>
            <person name="Reyes-Chin-Wo S."/>
            <person name="Acquadro A."/>
            <person name="Froenicke L."/>
            <person name="Portis E."/>
            <person name="Beitel C."/>
            <person name="Tirone M."/>
            <person name="Mauro R."/>
            <person name="Lo Monaco A."/>
            <person name="Mauromicale G."/>
            <person name="Faccioli P."/>
            <person name="Cattivelli L."/>
            <person name="Rieseberg L."/>
            <person name="Michelmore R."/>
            <person name="Lanteri S."/>
        </authorList>
    </citation>
    <scope>NUCLEOTIDE SEQUENCE [LARGE SCALE GENOMIC DNA]</scope>
    <source>
        <strain evidence="1">2C</strain>
    </source>
</reference>
<proteinExistence type="predicted"/>
<dbReference type="Proteomes" id="UP000243975">
    <property type="component" value="Unassembled WGS sequence"/>
</dbReference>
<dbReference type="AlphaFoldDB" id="A0A124SDG3"/>
<dbReference type="STRING" id="59895.A0A124SDG3"/>
<organism evidence="1 2">
    <name type="scientific">Cynara cardunculus var. scolymus</name>
    <name type="common">Globe artichoke</name>
    <name type="synonym">Cynara scolymus</name>
    <dbReference type="NCBI Taxonomy" id="59895"/>
    <lineage>
        <taxon>Eukaryota</taxon>
        <taxon>Viridiplantae</taxon>
        <taxon>Streptophyta</taxon>
        <taxon>Embryophyta</taxon>
        <taxon>Tracheophyta</taxon>
        <taxon>Spermatophyta</taxon>
        <taxon>Magnoliopsida</taxon>
        <taxon>eudicotyledons</taxon>
        <taxon>Gunneridae</taxon>
        <taxon>Pentapetalae</taxon>
        <taxon>asterids</taxon>
        <taxon>campanulids</taxon>
        <taxon>Asterales</taxon>
        <taxon>Asteraceae</taxon>
        <taxon>Carduoideae</taxon>
        <taxon>Cardueae</taxon>
        <taxon>Carduinae</taxon>
        <taxon>Cynara</taxon>
    </lineage>
</organism>
<dbReference type="Gramene" id="KVH96880">
    <property type="protein sequence ID" value="KVH96880"/>
    <property type="gene ID" value="Ccrd_001028"/>
</dbReference>
<sequence length="70" mass="8175">MIRDFNLFPERSINIVEDDDGLRSSSFQQNKIVEKRFKFPNLVDPNGISVDDLGHHAGYYQIEHSHAPRY</sequence>
<dbReference type="OMA" id="HSHAPRY"/>
<evidence type="ECO:0000313" key="1">
    <source>
        <dbReference type="EMBL" id="KVH96880.1"/>
    </source>
</evidence>
<accession>A0A124SDG3</accession>